<keyword evidence="3 6" id="KW-0378">Hydrolase</keyword>
<evidence type="ECO:0000313" key="10">
    <source>
        <dbReference type="Proteomes" id="UP000649573"/>
    </source>
</evidence>
<feature type="transmembrane region" description="Helical" evidence="7">
    <location>
        <begin position="29"/>
        <end position="55"/>
    </location>
</feature>
<organism evidence="9 10">
    <name type="scientific">Lentzea flava</name>
    <dbReference type="NCBI Taxonomy" id="103732"/>
    <lineage>
        <taxon>Bacteria</taxon>
        <taxon>Bacillati</taxon>
        <taxon>Actinomycetota</taxon>
        <taxon>Actinomycetes</taxon>
        <taxon>Pseudonocardiales</taxon>
        <taxon>Pseudonocardiaceae</taxon>
        <taxon>Lentzea</taxon>
    </lineage>
</organism>
<dbReference type="PANTHER" id="PTHR34978">
    <property type="entry name" value="POSSIBLE SENSOR-TRANSDUCER PROTEIN BLAR"/>
    <property type="match status" value="1"/>
</dbReference>
<evidence type="ECO:0000313" key="9">
    <source>
        <dbReference type="EMBL" id="GGU26914.1"/>
    </source>
</evidence>
<evidence type="ECO:0000256" key="1">
    <source>
        <dbReference type="ARBA" id="ARBA00022670"/>
    </source>
</evidence>
<keyword evidence="7" id="KW-0472">Membrane</keyword>
<keyword evidence="4 6" id="KW-0862">Zinc</keyword>
<feature type="domain" description="Peptidase M48" evidence="8">
    <location>
        <begin position="121"/>
        <end position="215"/>
    </location>
</feature>
<comment type="cofactor">
    <cofactor evidence="6">
        <name>Zn(2+)</name>
        <dbReference type="ChEBI" id="CHEBI:29105"/>
    </cofactor>
    <text evidence="6">Binds 1 zinc ion per subunit.</text>
</comment>
<sequence length="310" mass="32379">MTVALALLLGSALVGWLAPRRLVRLADPVVALVAWLASVVAVVVTVAAAMVLLVLPDHGFGVVAAAHHCWDSLRHGTAPAVEAVSGVIGATALAALLVRVTVVGRRTARRRALEGRRHLDVLRIAARREAGPHPTLWLEHDRPLAFSLAGRPGVVVATDGLHRHLTPAQVEAVLTHERAHLAGRHHLLVTIGDVVAATLPFLPLFKRAAIAVREFVELAADTAAVRAHGVENVRIALLRVAGHGAPGAALAMSRDAVETRLARLRQRRSTPSTVRRLLSCGLAGAAALVLPAIAGAGALTALMLLVCPAG</sequence>
<keyword evidence="7" id="KW-1133">Transmembrane helix</keyword>
<gene>
    <name evidence="9" type="ORF">GCM10010178_19210</name>
</gene>
<dbReference type="CDD" id="cd07326">
    <property type="entry name" value="M56_BlaR1_MecR1_like"/>
    <property type="match status" value="1"/>
</dbReference>
<dbReference type="Pfam" id="PF01435">
    <property type="entry name" value="Peptidase_M48"/>
    <property type="match status" value="1"/>
</dbReference>
<reference evidence="10" key="1">
    <citation type="journal article" date="2019" name="Int. J. Syst. Evol. Microbiol.">
        <title>The Global Catalogue of Microorganisms (GCM) 10K type strain sequencing project: providing services to taxonomists for standard genome sequencing and annotation.</title>
        <authorList>
            <consortium name="The Broad Institute Genomics Platform"/>
            <consortium name="The Broad Institute Genome Sequencing Center for Infectious Disease"/>
            <person name="Wu L."/>
            <person name="Ma J."/>
        </authorList>
    </citation>
    <scope>NUCLEOTIDE SEQUENCE [LARGE SCALE GENOMIC DNA]</scope>
    <source>
        <strain evidence="10">JCM 3296</strain>
    </source>
</reference>
<dbReference type="Proteomes" id="UP000649573">
    <property type="component" value="Unassembled WGS sequence"/>
</dbReference>
<evidence type="ECO:0000256" key="5">
    <source>
        <dbReference type="ARBA" id="ARBA00023049"/>
    </source>
</evidence>
<dbReference type="EMBL" id="BMRE01000004">
    <property type="protein sequence ID" value="GGU26914.1"/>
    <property type="molecule type" value="Genomic_DNA"/>
</dbReference>
<evidence type="ECO:0000256" key="3">
    <source>
        <dbReference type="ARBA" id="ARBA00022801"/>
    </source>
</evidence>
<evidence type="ECO:0000256" key="4">
    <source>
        <dbReference type="ARBA" id="ARBA00022833"/>
    </source>
</evidence>
<dbReference type="InterPro" id="IPR052173">
    <property type="entry name" value="Beta-lactam_resp_regulator"/>
</dbReference>
<evidence type="ECO:0000259" key="8">
    <source>
        <dbReference type="Pfam" id="PF01435"/>
    </source>
</evidence>
<keyword evidence="1 6" id="KW-0645">Protease</keyword>
<keyword evidence="5 6" id="KW-0482">Metalloprotease</keyword>
<keyword evidence="10" id="KW-1185">Reference proteome</keyword>
<keyword evidence="7" id="KW-0812">Transmembrane</keyword>
<dbReference type="InterPro" id="IPR001915">
    <property type="entry name" value="Peptidase_M48"/>
</dbReference>
<name>A0ABQ2UED5_9PSEU</name>
<protein>
    <submittedName>
        <fullName evidence="9">Peptidase M48</fullName>
    </submittedName>
</protein>
<keyword evidence="2" id="KW-0479">Metal-binding</keyword>
<dbReference type="RefSeq" id="WP_189253216.1">
    <property type="nucleotide sequence ID" value="NZ_BMRE01000004.1"/>
</dbReference>
<dbReference type="Gene3D" id="3.30.2010.10">
    <property type="entry name" value="Metalloproteases ('zincins'), catalytic domain"/>
    <property type="match status" value="1"/>
</dbReference>
<comment type="similarity">
    <text evidence="6">Belongs to the peptidase M48 family.</text>
</comment>
<evidence type="ECO:0000256" key="2">
    <source>
        <dbReference type="ARBA" id="ARBA00022723"/>
    </source>
</evidence>
<proteinExistence type="inferred from homology"/>
<evidence type="ECO:0000256" key="6">
    <source>
        <dbReference type="RuleBase" id="RU003983"/>
    </source>
</evidence>
<feature type="transmembrane region" description="Helical" evidence="7">
    <location>
        <begin position="277"/>
        <end position="306"/>
    </location>
</feature>
<evidence type="ECO:0000256" key="7">
    <source>
        <dbReference type="SAM" id="Phobius"/>
    </source>
</evidence>
<accession>A0ABQ2UED5</accession>
<comment type="caution">
    <text evidence="9">The sequence shown here is derived from an EMBL/GenBank/DDBJ whole genome shotgun (WGS) entry which is preliminary data.</text>
</comment>
<dbReference type="PANTHER" id="PTHR34978:SF3">
    <property type="entry name" value="SLR0241 PROTEIN"/>
    <property type="match status" value="1"/>
</dbReference>